<dbReference type="Proteomes" id="UP000471409">
    <property type="component" value="Unassembled WGS sequence"/>
</dbReference>
<dbReference type="AlphaFoldDB" id="A0A6P0DT18"/>
<sequence>VALTIAGVEGVKEAVRAGMGVGFVSAMSMRHENEALCRLPLGPEPLTRRFSIVVPHASAPSRLVGRFLDLCLSGDTRPATSASGR</sequence>
<organism evidence="2 3">
    <name type="scientific">Rhizobium leguminosarum</name>
    <dbReference type="NCBI Taxonomy" id="384"/>
    <lineage>
        <taxon>Bacteria</taxon>
        <taxon>Pseudomonadati</taxon>
        <taxon>Pseudomonadota</taxon>
        <taxon>Alphaproteobacteria</taxon>
        <taxon>Hyphomicrobiales</taxon>
        <taxon>Rhizobiaceae</taxon>
        <taxon>Rhizobium/Agrobacterium group</taxon>
        <taxon>Rhizobium</taxon>
    </lineage>
</organism>
<reference evidence="2 3" key="1">
    <citation type="submission" date="2020-01" db="EMBL/GenBank/DDBJ databases">
        <title>Rhizobium genotypes associated with high levels of biological nitrogen fixation by grain legumes in a temperate-maritime cropping system.</title>
        <authorList>
            <person name="Maluk M."/>
            <person name="Francesc Ferrando Molina F."/>
            <person name="Lopez Del Egido L."/>
            <person name="Lafos M."/>
            <person name="Langarica-Fuentes A."/>
            <person name="Gebre Yohannes G."/>
            <person name="Young M.W."/>
            <person name="Martin P."/>
            <person name="Gantlett R."/>
            <person name="Kenicer G."/>
            <person name="Hawes C."/>
            <person name="Begg G.S."/>
            <person name="Quilliam R.S."/>
            <person name="Squire G.R."/>
            <person name="Poole P.S."/>
            <person name="Young P.W."/>
            <person name="Iannetta P.M."/>
            <person name="James E.K."/>
        </authorList>
    </citation>
    <scope>NUCLEOTIDE SEQUENCE [LARGE SCALE GENOMIC DNA]</scope>
    <source>
        <strain evidence="2 3">JHI944</strain>
    </source>
</reference>
<evidence type="ECO:0000313" key="3">
    <source>
        <dbReference type="Proteomes" id="UP000471409"/>
    </source>
</evidence>
<evidence type="ECO:0000313" key="2">
    <source>
        <dbReference type="EMBL" id="NEK56129.1"/>
    </source>
</evidence>
<accession>A0A6P0DT18</accession>
<dbReference type="InterPro" id="IPR005119">
    <property type="entry name" value="LysR_subst-bd"/>
</dbReference>
<feature type="domain" description="LysR substrate-binding" evidence="1">
    <location>
        <begin position="2"/>
        <end position="72"/>
    </location>
</feature>
<dbReference type="EMBL" id="WXXP01001238">
    <property type="protein sequence ID" value="NEK56129.1"/>
    <property type="molecule type" value="Genomic_DNA"/>
</dbReference>
<evidence type="ECO:0000259" key="1">
    <source>
        <dbReference type="Pfam" id="PF03466"/>
    </source>
</evidence>
<dbReference type="Gene3D" id="3.40.190.290">
    <property type="match status" value="1"/>
</dbReference>
<gene>
    <name evidence="2" type="ORF">GUK36_43700</name>
</gene>
<dbReference type="SUPFAM" id="SSF53850">
    <property type="entry name" value="Periplasmic binding protein-like II"/>
    <property type="match status" value="1"/>
</dbReference>
<protein>
    <submittedName>
        <fullName evidence="2">LysR family transcriptional regulator</fullName>
    </submittedName>
</protein>
<dbReference type="Pfam" id="PF03466">
    <property type="entry name" value="LysR_substrate"/>
    <property type="match status" value="1"/>
</dbReference>
<name>A0A6P0DT18_RHILE</name>
<feature type="non-terminal residue" evidence="2">
    <location>
        <position position="1"/>
    </location>
</feature>
<comment type="caution">
    <text evidence="2">The sequence shown here is derived from an EMBL/GenBank/DDBJ whole genome shotgun (WGS) entry which is preliminary data.</text>
</comment>
<proteinExistence type="predicted"/>